<feature type="transmembrane region" description="Helical" evidence="2">
    <location>
        <begin position="311"/>
        <end position="331"/>
    </location>
</feature>
<gene>
    <name evidence="3" type="ORF">FBZ89_106195</name>
</gene>
<feature type="region of interest" description="Disordered" evidence="1">
    <location>
        <begin position="379"/>
        <end position="401"/>
    </location>
</feature>
<feature type="transmembrane region" description="Helical" evidence="2">
    <location>
        <begin position="127"/>
        <end position="145"/>
    </location>
</feature>
<dbReference type="EMBL" id="VITN01000006">
    <property type="protein sequence ID" value="TWB20792.1"/>
    <property type="molecule type" value="Genomic_DNA"/>
</dbReference>
<sequence length="401" mass="42791">MSDGTDTQEGDDGPGTAKADTRDHRRWEEWQDDVRIMLGYAAGRGLALERAVIDAAVRVTATPPEHLSLEDKQVLWGTYQALSVVIAPATSGSLRHIREFRRELGLLGWWRSLTRAGLVQRTIRSGVLWLVGVALVTAIIQIHAANGTNLLAQTGVRKLLFIEGVAAERPLAGSPAAVQSAASSPSSPGGAATVVDQTAEEPLVQLRQQAAAKLLRPWICSLLSRAVTLSFDAHGYCRAREPHADTDAPQEEPNIILMHTVELAWNACTALTLYVLPALFGLLGACAYIARVLTEAVVNASFMPQLGFRMVLRRALGLTLGLATGLFYKSVMATIEPTATAQISLLGAAFLAGYSVEAVFAMFDAAVDKLREVFKPRDAASRPAALGPAASPQAAPKEAQG</sequence>
<protein>
    <submittedName>
        <fullName evidence="3">Uncharacterized protein</fullName>
    </submittedName>
</protein>
<dbReference type="AlphaFoldDB" id="A0A560FGQ2"/>
<name>A0A560FGQ2_9PROT</name>
<keyword evidence="2" id="KW-1133">Transmembrane helix</keyword>
<dbReference type="RefSeq" id="WP_145750285.1">
    <property type="nucleotide sequence ID" value="NZ_VITN01000006.1"/>
</dbReference>
<evidence type="ECO:0000313" key="3">
    <source>
        <dbReference type="EMBL" id="TWB20792.1"/>
    </source>
</evidence>
<organism evidence="3 4">
    <name type="scientific">Nitrospirillum amazonense</name>
    <dbReference type="NCBI Taxonomy" id="28077"/>
    <lineage>
        <taxon>Bacteria</taxon>
        <taxon>Pseudomonadati</taxon>
        <taxon>Pseudomonadota</taxon>
        <taxon>Alphaproteobacteria</taxon>
        <taxon>Rhodospirillales</taxon>
        <taxon>Azospirillaceae</taxon>
        <taxon>Nitrospirillum</taxon>
    </lineage>
</organism>
<feature type="transmembrane region" description="Helical" evidence="2">
    <location>
        <begin position="263"/>
        <end position="290"/>
    </location>
</feature>
<keyword evidence="2" id="KW-0812">Transmembrane</keyword>
<feature type="transmembrane region" description="Helical" evidence="2">
    <location>
        <begin position="343"/>
        <end position="367"/>
    </location>
</feature>
<keyword evidence="2" id="KW-0472">Membrane</keyword>
<accession>A0A560FGQ2</accession>
<evidence type="ECO:0000256" key="2">
    <source>
        <dbReference type="SAM" id="Phobius"/>
    </source>
</evidence>
<feature type="region of interest" description="Disordered" evidence="1">
    <location>
        <begin position="1"/>
        <end position="24"/>
    </location>
</feature>
<feature type="compositionally biased region" description="Acidic residues" evidence="1">
    <location>
        <begin position="1"/>
        <end position="12"/>
    </location>
</feature>
<dbReference type="OrthoDB" id="7593175at2"/>
<evidence type="ECO:0000256" key="1">
    <source>
        <dbReference type="SAM" id="MobiDB-lite"/>
    </source>
</evidence>
<feature type="compositionally biased region" description="Low complexity" evidence="1">
    <location>
        <begin position="381"/>
        <end position="401"/>
    </location>
</feature>
<proteinExistence type="predicted"/>
<evidence type="ECO:0000313" key="4">
    <source>
        <dbReference type="Proteomes" id="UP000319859"/>
    </source>
</evidence>
<dbReference type="Proteomes" id="UP000319859">
    <property type="component" value="Unassembled WGS sequence"/>
</dbReference>
<comment type="caution">
    <text evidence="3">The sequence shown here is derived from an EMBL/GenBank/DDBJ whole genome shotgun (WGS) entry which is preliminary data.</text>
</comment>
<reference evidence="3 4" key="1">
    <citation type="submission" date="2019-06" db="EMBL/GenBank/DDBJ databases">
        <title>Genomic Encyclopedia of Type Strains, Phase IV (KMG-V): Genome sequencing to study the core and pangenomes of soil and plant-associated prokaryotes.</title>
        <authorList>
            <person name="Whitman W."/>
        </authorList>
    </citation>
    <scope>NUCLEOTIDE SEQUENCE [LARGE SCALE GENOMIC DNA]</scope>
    <source>
        <strain evidence="3 4">BR 11880</strain>
    </source>
</reference>